<organism evidence="1 2">
    <name type="scientific">Renibacterium salmoninarum (strain ATCC 33209 / DSM 20767 / JCM 11484 / NBRC 15589 / NCIMB 2235)</name>
    <dbReference type="NCBI Taxonomy" id="288705"/>
    <lineage>
        <taxon>Bacteria</taxon>
        <taxon>Bacillati</taxon>
        <taxon>Actinomycetota</taxon>
        <taxon>Actinomycetes</taxon>
        <taxon>Micrococcales</taxon>
        <taxon>Micrococcaceae</taxon>
        <taxon>Renibacterium</taxon>
    </lineage>
</organism>
<evidence type="ECO:0000313" key="1">
    <source>
        <dbReference type="EMBL" id="ABY24876.1"/>
    </source>
</evidence>
<evidence type="ECO:0000313" key="2">
    <source>
        <dbReference type="Proteomes" id="UP000002007"/>
    </source>
</evidence>
<protein>
    <submittedName>
        <fullName evidence="1">Uncharacterized protein</fullName>
    </submittedName>
</protein>
<dbReference type="AlphaFoldDB" id="A9WUK5"/>
<name>A9WUK5_RENSM</name>
<reference evidence="2" key="1">
    <citation type="journal article" date="2008" name="J. Bacteriol.">
        <title>Genome sequence of the fish pathogen Renibacterium salmoninarum suggests reductive evolution away from an environmental Arthrobacter ancestor.</title>
        <authorList>
            <person name="Wiens G.D."/>
            <person name="Rockey D.D."/>
            <person name="Wu Z."/>
            <person name="Chang J."/>
            <person name="Levy R."/>
            <person name="Crane S."/>
            <person name="Chen D.S."/>
            <person name="Capri G.R."/>
            <person name="Burnett J.R."/>
            <person name="Sudheesh P.S."/>
            <person name="Schipma M.J."/>
            <person name="Burd H."/>
            <person name="Bhattacharyya A."/>
            <person name="Rhodes L.D."/>
            <person name="Kaul R."/>
            <person name="Strom M.S."/>
        </authorList>
    </citation>
    <scope>NUCLEOTIDE SEQUENCE [LARGE SCALE GENOMIC DNA]</scope>
    <source>
        <strain evidence="2">ATCC 33209 / DSM 20767 / JCM 11484 / NBRC 15589 / NCIMB 2235</strain>
    </source>
</reference>
<dbReference type="Proteomes" id="UP000002007">
    <property type="component" value="Chromosome"/>
</dbReference>
<dbReference type="EMBL" id="CP000910">
    <property type="protein sequence ID" value="ABY24876.1"/>
    <property type="molecule type" value="Genomic_DNA"/>
</dbReference>
<proteinExistence type="predicted"/>
<keyword evidence="2" id="KW-1185">Reference proteome</keyword>
<accession>A9WUK5</accession>
<dbReference type="HOGENOM" id="CLU_3383459_0_0_11"/>
<dbReference type="KEGG" id="rsa:RSal33209_3158"/>
<sequence>MQLTGQAEMQEASLQQFCVIANGVGAQIKFARL</sequence>
<gene>
    <name evidence="1" type="ordered locus">RSal33209_3158</name>
</gene>
<dbReference type="STRING" id="288705.RSal33209_3158"/>